<organism evidence="2 3">
    <name type="scientific">Bacillus mycoides</name>
    <dbReference type="NCBI Taxonomy" id="1405"/>
    <lineage>
        <taxon>Bacteria</taxon>
        <taxon>Bacillati</taxon>
        <taxon>Bacillota</taxon>
        <taxon>Bacilli</taxon>
        <taxon>Bacillales</taxon>
        <taxon>Bacillaceae</taxon>
        <taxon>Bacillus</taxon>
        <taxon>Bacillus cereus group</taxon>
    </lineage>
</organism>
<keyword evidence="1" id="KW-1133">Transmembrane helix</keyword>
<comment type="caution">
    <text evidence="2">The sequence shown here is derived from an EMBL/GenBank/DDBJ whole genome shotgun (WGS) entry which is preliminary data.</text>
</comment>
<keyword evidence="1" id="KW-0812">Transmembrane</keyword>
<keyword evidence="1" id="KW-0472">Membrane</keyword>
<dbReference type="RefSeq" id="WP_002167857.1">
    <property type="nucleotide sequence ID" value="NZ_JH792251.1"/>
</dbReference>
<protein>
    <submittedName>
        <fullName evidence="2">Uncharacterized protein</fullName>
    </submittedName>
</protein>
<dbReference type="EMBL" id="AHEV01000011">
    <property type="protein sequence ID" value="EJR42614.1"/>
    <property type="molecule type" value="Genomic_DNA"/>
</dbReference>
<feature type="transmembrane region" description="Helical" evidence="1">
    <location>
        <begin position="28"/>
        <end position="54"/>
    </location>
</feature>
<evidence type="ECO:0000313" key="3">
    <source>
        <dbReference type="Proteomes" id="UP000006976"/>
    </source>
</evidence>
<dbReference type="AlphaFoldDB" id="A0ABC9R7G5"/>
<gene>
    <name evidence="2" type="ORF">III_01966</name>
</gene>
<accession>A0ABC9R7G5</accession>
<name>A0ABC9R7G5_BACMY</name>
<evidence type="ECO:0000313" key="2">
    <source>
        <dbReference type="EMBL" id="EJR42614.1"/>
    </source>
</evidence>
<dbReference type="Proteomes" id="UP000006976">
    <property type="component" value="Unassembled WGS sequence"/>
</dbReference>
<sequence length="78" mass="9033">MACPVLLMEYFVVFSTDIHRKECSLMEAIFNILTVLVFLIIFTTLFALITLPFIAKKKNWKKLNISLARGVLKIKIEE</sequence>
<evidence type="ECO:0000256" key="1">
    <source>
        <dbReference type="SAM" id="Phobius"/>
    </source>
</evidence>
<proteinExistence type="predicted"/>
<reference evidence="2 3" key="1">
    <citation type="submission" date="2012-04" db="EMBL/GenBank/DDBJ databases">
        <title>The Genome Sequence of Bacillus cereus VD078.</title>
        <authorList>
            <consortium name="The Broad Institute Genome Sequencing Platform"/>
            <consortium name="The Broad Institute Genome Sequencing Center for Infectious Disease"/>
            <person name="Feldgarden M."/>
            <person name="Van der Auwera G.A."/>
            <person name="Mahillon J."/>
            <person name="Duprez V."/>
            <person name="Timmery S."/>
            <person name="Mattelet C."/>
            <person name="Dierick K."/>
            <person name="Sun M."/>
            <person name="Yu Z."/>
            <person name="Zhu L."/>
            <person name="Hu X."/>
            <person name="Shank E.B."/>
            <person name="Swiecicka I."/>
            <person name="Hansen B.M."/>
            <person name="Andrup L."/>
            <person name="Young S.K."/>
            <person name="Zeng Q."/>
            <person name="Gargeya S."/>
            <person name="Fitzgerald M."/>
            <person name="Haas B."/>
            <person name="Abouelleil A."/>
            <person name="Alvarado L."/>
            <person name="Arachchi H.M."/>
            <person name="Berlin A."/>
            <person name="Chapman S.B."/>
            <person name="Goldberg J."/>
            <person name="Griggs A."/>
            <person name="Gujja S."/>
            <person name="Hansen M."/>
            <person name="Howarth C."/>
            <person name="Imamovic A."/>
            <person name="Larimer J."/>
            <person name="McCowen C."/>
            <person name="Montmayeur A."/>
            <person name="Murphy C."/>
            <person name="Neiman D."/>
            <person name="Pearson M."/>
            <person name="Priest M."/>
            <person name="Roberts A."/>
            <person name="Saif S."/>
            <person name="Shea T."/>
            <person name="Sisk P."/>
            <person name="Sykes S."/>
            <person name="Wortman J."/>
            <person name="Nusbaum C."/>
            <person name="Birren B."/>
        </authorList>
    </citation>
    <scope>NUCLEOTIDE SEQUENCE [LARGE SCALE GENOMIC DNA]</scope>
    <source>
        <strain evidence="2 3">VD078</strain>
    </source>
</reference>